<reference evidence="2" key="1">
    <citation type="submission" date="2022-10" db="EMBL/GenBank/DDBJ databases">
        <title>Genome assembly of Pristionchus species.</title>
        <authorList>
            <person name="Yoshida K."/>
            <person name="Sommer R.J."/>
        </authorList>
    </citation>
    <scope>NUCLEOTIDE SEQUENCE [LARGE SCALE GENOMIC DNA]</scope>
    <source>
        <strain evidence="2">RS5460</strain>
    </source>
</reference>
<name>A0AAN4ZMM1_9BILA</name>
<dbReference type="EMBL" id="BTRK01000003">
    <property type="protein sequence ID" value="GMR41278.1"/>
    <property type="molecule type" value="Genomic_DNA"/>
</dbReference>
<accession>A0AAN4ZMM1</accession>
<sequence>RWRNRFYGNVANGEEPDERRRSGYTCIVFPPCIRPDDSESPLLHGKEHSCMETDWDPPRKRCDTCVPGVAISTDFSHSALSLNARKSRQRVNQLWTGFLPYPPKAVGE</sequence>
<dbReference type="AlphaFoldDB" id="A0AAN4ZMM1"/>
<protein>
    <submittedName>
        <fullName evidence="1">Uncharacterized protein</fullName>
    </submittedName>
</protein>
<keyword evidence="2" id="KW-1185">Reference proteome</keyword>
<organism evidence="1 2">
    <name type="scientific">Pristionchus mayeri</name>
    <dbReference type="NCBI Taxonomy" id="1317129"/>
    <lineage>
        <taxon>Eukaryota</taxon>
        <taxon>Metazoa</taxon>
        <taxon>Ecdysozoa</taxon>
        <taxon>Nematoda</taxon>
        <taxon>Chromadorea</taxon>
        <taxon>Rhabditida</taxon>
        <taxon>Rhabditina</taxon>
        <taxon>Diplogasteromorpha</taxon>
        <taxon>Diplogasteroidea</taxon>
        <taxon>Neodiplogasteridae</taxon>
        <taxon>Pristionchus</taxon>
    </lineage>
</organism>
<evidence type="ECO:0000313" key="1">
    <source>
        <dbReference type="EMBL" id="GMR41278.1"/>
    </source>
</evidence>
<feature type="non-terminal residue" evidence="1">
    <location>
        <position position="108"/>
    </location>
</feature>
<proteinExistence type="predicted"/>
<dbReference type="Proteomes" id="UP001328107">
    <property type="component" value="Unassembled WGS sequence"/>
</dbReference>
<comment type="caution">
    <text evidence="1">The sequence shown here is derived from an EMBL/GenBank/DDBJ whole genome shotgun (WGS) entry which is preliminary data.</text>
</comment>
<feature type="non-terminal residue" evidence="1">
    <location>
        <position position="1"/>
    </location>
</feature>
<evidence type="ECO:0000313" key="2">
    <source>
        <dbReference type="Proteomes" id="UP001328107"/>
    </source>
</evidence>
<gene>
    <name evidence="1" type="ORF">PMAYCL1PPCAC_11473</name>
</gene>